<evidence type="ECO:0000313" key="1">
    <source>
        <dbReference type="EMBL" id="ORY65180.1"/>
    </source>
</evidence>
<accession>A0A1Y2E0W7</accession>
<dbReference type="Proteomes" id="UP000193689">
    <property type="component" value="Unassembled WGS sequence"/>
</dbReference>
<sequence>MYLFPAFGAFACMKVGTTHGSLNQTLVRRRTTISGQGQHRAPLQTLFLMLLGDAEAFSRLRISTQCPISNYPGSARALTEPILWVQVVQCSSLQGAVHVPPRGPINEAYSMPTAFSGAYAFAMPFDCMTLALSPDPSQVQFTRQPLIRPPTSKETPEYFELYNVCKHVRTEESWLLNLDLVLGAGLCISGHDDA</sequence>
<gene>
    <name evidence="1" type="ORF">BCR38DRAFT_192739</name>
</gene>
<dbReference type="GeneID" id="63770235"/>
<dbReference type="InParanoid" id="A0A1Y2E0W7"/>
<protein>
    <submittedName>
        <fullName evidence="1">Uncharacterized protein</fullName>
    </submittedName>
</protein>
<dbReference type="AlphaFoldDB" id="A0A1Y2E0W7"/>
<organism evidence="1 2">
    <name type="scientific">Pseudomassariella vexata</name>
    <dbReference type="NCBI Taxonomy" id="1141098"/>
    <lineage>
        <taxon>Eukaryota</taxon>
        <taxon>Fungi</taxon>
        <taxon>Dikarya</taxon>
        <taxon>Ascomycota</taxon>
        <taxon>Pezizomycotina</taxon>
        <taxon>Sordariomycetes</taxon>
        <taxon>Xylariomycetidae</taxon>
        <taxon>Amphisphaeriales</taxon>
        <taxon>Pseudomassariaceae</taxon>
        <taxon>Pseudomassariella</taxon>
    </lineage>
</organism>
<dbReference type="RefSeq" id="XP_040716332.1">
    <property type="nucleotide sequence ID" value="XM_040854023.1"/>
</dbReference>
<dbReference type="EMBL" id="MCFJ01000006">
    <property type="protein sequence ID" value="ORY65180.1"/>
    <property type="molecule type" value="Genomic_DNA"/>
</dbReference>
<reference evidence="1 2" key="1">
    <citation type="submission" date="2016-07" db="EMBL/GenBank/DDBJ databases">
        <title>Pervasive Adenine N6-methylation of Active Genes in Fungi.</title>
        <authorList>
            <consortium name="DOE Joint Genome Institute"/>
            <person name="Mondo S.J."/>
            <person name="Dannebaum R.O."/>
            <person name="Kuo R.C."/>
            <person name="Labutti K."/>
            <person name="Haridas S."/>
            <person name="Kuo A."/>
            <person name="Salamov A."/>
            <person name="Ahrendt S.R."/>
            <person name="Lipzen A."/>
            <person name="Sullivan W."/>
            <person name="Andreopoulos W.B."/>
            <person name="Clum A."/>
            <person name="Lindquist E."/>
            <person name="Daum C."/>
            <person name="Ramamoorthy G.K."/>
            <person name="Gryganskyi A."/>
            <person name="Culley D."/>
            <person name="Magnuson J.K."/>
            <person name="James T.Y."/>
            <person name="O'Malley M.A."/>
            <person name="Stajich J.E."/>
            <person name="Spatafora J.W."/>
            <person name="Visel A."/>
            <person name="Grigoriev I.V."/>
        </authorList>
    </citation>
    <scope>NUCLEOTIDE SEQUENCE [LARGE SCALE GENOMIC DNA]</scope>
    <source>
        <strain evidence="1 2">CBS 129021</strain>
    </source>
</reference>
<evidence type="ECO:0000313" key="2">
    <source>
        <dbReference type="Proteomes" id="UP000193689"/>
    </source>
</evidence>
<comment type="caution">
    <text evidence="1">The sequence shown here is derived from an EMBL/GenBank/DDBJ whole genome shotgun (WGS) entry which is preliminary data.</text>
</comment>
<name>A0A1Y2E0W7_9PEZI</name>
<keyword evidence="2" id="KW-1185">Reference proteome</keyword>
<proteinExistence type="predicted"/>